<dbReference type="EC" id="1.2.1.41" evidence="7"/>
<dbReference type="GO" id="GO:0005737">
    <property type="term" value="C:cytoplasm"/>
    <property type="evidence" value="ECO:0007669"/>
    <property type="project" value="UniProtKB-SubCell"/>
</dbReference>
<dbReference type="InterPro" id="IPR016163">
    <property type="entry name" value="Ald_DH_C"/>
</dbReference>
<dbReference type="NCBIfam" id="NF001221">
    <property type="entry name" value="PRK00197.1"/>
    <property type="match status" value="1"/>
</dbReference>
<evidence type="ECO:0000259" key="8">
    <source>
        <dbReference type="Pfam" id="PF00171"/>
    </source>
</evidence>
<dbReference type="HAMAP" id="MF_00412">
    <property type="entry name" value="ProA"/>
    <property type="match status" value="1"/>
</dbReference>
<accession>A0A371RIL7</accession>
<comment type="catalytic activity">
    <reaction evidence="6 7">
        <text>L-glutamate 5-semialdehyde + phosphate + NADP(+) = L-glutamyl 5-phosphate + NADPH + H(+)</text>
        <dbReference type="Rhea" id="RHEA:19541"/>
        <dbReference type="ChEBI" id="CHEBI:15378"/>
        <dbReference type="ChEBI" id="CHEBI:43474"/>
        <dbReference type="ChEBI" id="CHEBI:57783"/>
        <dbReference type="ChEBI" id="CHEBI:58066"/>
        <dbReference type="ChEBI" id="CHEBI:58274"/>
        <dbReference type="ChEBI" id="CHEBI:58349"/>
        <dbReference type="EC" id="1.2.1.41"/>
    </reaction>
</comment>
<comment type="similarity">
    <text evidence="7">Belongs to the gamma-glutamyl phosphate reductase family.</text>
</comment>
<evidence type="ECO:0000313" key="9">
    <source>
        <dbReference type="EMBL" id="RFB05285.1"/>
    </source>
</evidence>
<dbReference type="NCBIfam" id="TIGR00407">
    <property type="entry name" value="proA"/>
    <property type="match status" value="1"/>
</dbReference>
<dbReference type="InterPro" id="IPR016162">
    <property type="entry name" value="Ald_DH_N"/>
</dbReference>
<dbReference type="PANTHER" id="PTHR11063:SF8">
    <property type="entry name" value="DELTA-1-PYRROLINE-5-CARBOXYLATE SYNTHASE"/>
    <property type="match status" value="1"/>
</dbReference>
<dbReference type="PROSITE" id="PS01223">
    <property type="entry name" value="PROA"/>
    <property type="match status" value="1"/>
</dbReference>
<dbReference type="InterPro" id="IPR012134">
    <property type="entry name" value="Glu-5-SA_DH"/>
</dbReference>
<dbReference type="AlphaFoldDB" id="A0A371RIL7"/>
<dbReference type="FunFam" id="3.40.309.10:FF:000006">
    <property type="entry name" value="Gamma-glutamyl phosphate reductase"/>
    <property type="match status" value="1"/>
</dbReference>
<organism evidence="9 10">
    <name type="scientific">Parvularcula marina</name>
    <dbReference type="NCBI Taxonomy" id="2292771"/>
    <lineage>
        <taxon>Bacteria</taxon>
        <taxon>Pseudomonadati</taxon>
        <taxon>Pseudomonadota</taxon>
        <taxon>Alphaproteobacteria</taxon>
        <taxon>Parvularculales</taxon>
        <taxon>Parvularculaceae</taxon>
        <taxon>Parvularcula</taxon>
    </lineage>
</organism>
<comment type="pathway">
    <text evidence="1 7">Amino-acid biosynthesis; L-proline biosynthesis; L-glutamate 5-semialdehyde from L-glutamate: step 2/2.</text>
</comment>
<evidence type="ECO:0000256" key="7">
    <source>
        <dbReference type="HAMAP-Rule" id="MF_00412"/>
    </source>
</evidence>
<dbReference type="InterPro" id="IPR016161">
    <property type="entry name" value="Ald_DH/histidinol_DH"/>
</dbReference>
<sequence length="426" mass="45201">MTTDESVTPLHQTLLNAASAARYASRQLGTMPAEARVKALEAIAAKLEGAVPEILEANAKDLARAEENGLDAPMIDRLRLDEERIAGIVQGVRDVAALPDPVGDVLASWERPNGLQISRVRVPLGVIGVIYESRPNVTVDASALTLKSGNAVILRPGSDSFNTSGKLVALVREALAEADMPRDAVYMVPETDRAAVGHMLSGLDGNVDVIVPRGGRSLVERVSKEARVPVIGHLEGICHVYVDASADIEMAKAVVVNAKMRRTGICGAAEKVLIDRAAADRFVPEIAKALIEAGCEVRGDDASLSRADGLIPATNEDWVTEYLAPRIAMKVVDGVDGALEHISTYSSGHTESIIAEDEKVAEKFLTEIDSAIVMHNASTQFADGGEFGMGAEIGISTGRIHARGPVGCEQLTTFKYQVRGSGQTRA</sequence>
<dbReference type="GO" id="GO:0004350">
    <property type="term" value="F:glutamate-5-semialdehyde dehydrogenase activity"/>
    <property type="evidence" value="ECO:0007669"/>
    <property type="project" value="UniProtKB-UniRule"/>
</dbReference>
<dbReference type="CDD" id="cd07079">
    <property type="entry name" value="ALDH_F18-19_ProA-GPR"/>
    <property type="match status" value="1"/>
</dbReference>
<dbReference type="InterPro" id="IPR020593">
    <property type="entry name" value="G-glutamylP_reductase_CS"/>
</dbReference>
<dbReference type="InParanoid" id="A0A371RIL7"/>
<evidence type="ECO:0000256" key="5">
    <source>
        <dbReference type="ARBA" id="ARBA00023002"/>
    </source>
</evidence>
<feature type="domain" description="Aldehyde dehydrogenase" evidence="8">
    <location>
        <begin position="16"/>
        <end position="290"/>
    </location>
</feature>
<comment type="subcellular location">
    <subcellularLocation>
        <location evidence="7">Cytoplasm</location>
    </subcellularLocation>
</comment>
<evidence type="ECO:0000256" key="4">
    <source>
        <dbReference type="ARBA" id="ARBA00022857"/>
    </source>
</evidence>
<dbReference type="GO" id="GO:0055129">
    <property type="term" value="P:L-proline biosynthetic process"/>
    <property type="evidence" value="ECO:0007669"/>
    <property type="project" value="UniProtKB-UniRule"/>
</dbReference>
<keyword evidence="10" id="KW-1185">Reference proteome</keyword>
<dbReference type="PIRSF" id="PIRSF000151">
    <property type="entry name" value="GPR"/>
    <property type="match status" value="1"/>
</dbReference>
<dbReference type="EMBL" id="QUQO01000001">
    <property type="protein sequence ID" value="RFB05285.1"/>
    <property type="molecule type" value="Genomic_DNA"/>
</dbReference>
<keyword evidence="4 7" id="KW-0521">NADP</keyword>
<evidence type="ECO:0000256" key="1">
    <source>
        <dbReference type="ARBA" id="ARBA00004985"/>
    </source>
</evidence>
<evidence type="ECO:0000313" key="10">
    <source>
        <dbReference type="Proteomes" id="UP000264589"/>
    </source>
</evidence>
<dbReference type="Gene3D" id="3.40.605.10">
    <property type="entry name" value="Aldehyde Dehydrogenase, Chain A, domain 1"/>
    <property type="match status" value="1"/>
</dbReference>
<dbReference type="InterPro" id="IPR000965">
    <property type="entry name" value="GPR_dom"/>
</dbReference>
<keyword evidence="7" id="KW-0963">Cytoplasm</keyword>
<reference evidence="9 10" key="1">
    <citation type="submission" date="2018-08" db="EMBL/GenBank/DDBJ databases">
        <title>Parvularcula sp. SM1705, isolated from surface water of the South Sea China.</title>
        <authorList>
            <person name="Sun L."/>
        </authorList>
    </citation>
    <scope>NUCLEOTIDE SEQUENCE [LARGE SCALE GENOMIC DNA]</scope>
    <source>
        <strain evidence="9 10">SM1705</strain>
    </source>
</reference>
<dbReference type="FunCoup" id="A0A371RIL7">
    <property type="interactions" value="434"/>
</dbReference>
<evidence type="ECO:0000256" key="6">
    <source>
        <dbReference type="ARBA" id="ARBA00049024"/>
    </source>
</evidence>
<dbReference type="UniPathway" id="UPA00098">
    <property type="reaction ID" value="UER00360"/>
</dbReference>
<protein>
    <recommendedName>
        <fullName evidence="7">Gamma-glutamyl phosphate reductase</fullName>
        <shortName evidence="7">GPR</shortName>
        <ecNumber evidence="7">1.2.1.41</ecNumber>
    </recommendedName>
    <alternativeName>
        <fullName evidence="7">Glutamate-5-semialdehyde dehydrogenase</fullName>
    </alternativeName>
    <alternativeName>
        <fullName evidence="7">Glutamyl-gamma-semialdehyde dehydrogenase</fullName>
        <shortName evidence="7">GSA dehydrogenase</shortName>
    </alternativeName>
</protein>
<dbReference type="Gene3D" id="3.40.309.10">
    <property type="entry name" value="Aldehyde Dehydrogenase, Chain A, domain 2"/>
    <property type="match status" value="1"/>
</dbReference>
<dbReference type="Proteomes" id="UP000264589">
    <property type="component" value="Unassembled WGS sequence"/>
</dbReference>
<comment type="function">
    <text evidence="7">Catalyzes the NADPH-dependent reduction of L-glutamate 5-phosphate into L-glutamate 5-semialdehyde and phosphate. The product spontaneously undergoes cyclization to form 1-pyrroline-5-carboxylate.</text>
</comment>
<evidence type="ECO:0000256" key="2">
    <source>
        <dbReference type="ARBA" id="ARBA00022605"/>
    </source>
</evidence>
<dbReference type="PANTHER" id="PTHR11063">
    <property type="entry name" value="GLUTAMATE SEMIALDEHYDE DEHYDROGENASE"/>
    <property type="match status" value="1"/>
</dbReference>
<comment type="caution">
    <text evidence="9">The sequence shown here is derived from an EMBL/GenBank/DDBJ whole genome shotgun (WGS) entry which is preliminary data.</text>
</comment>
<dbReference type="GO" id="GO:0050661">
    <property type="term" value="F:NADP binding"/>
    <property type="evidence" value="ECO:0007669"/>
    <property type="project" value="InterPro"/>
</dbReference>
<evidence type="ECO:0000256" key="3">
    <source>
        <dbReference type="ARBA" id="ARBA00022650"/>
    </source>
</evidence>
<keyword evidence="2 7" id="KW-0028">Amino-acid biosynthesis</keyword>
<dbReference type="Pfam" id="PF00171">
    <property type="entry name" value="Aldedh"/>
    <property type="match status" value="1"/>
</dbReference>
<name>A0A371RIL7_9PROT</name>
<proteinExistence type="inferred from homology"/>
<dbReference type="OrthoDB" id="9809970at2"/>
<keyword evidence="5 7" id="KW-0560">Oxidoreductase</keyword>
<keyword evidence="3 7" id="KW-0641">Proline biosynthesis</keyword>
<gene>
    <name evidence="7" type="primary">proA</name>
    <name evidence="9" type="ORF">DX908_08465</name>
</gene>
<dbReference type="InterPro" id="IPR015590">
    <property type="entry name" value="Aldehyde_DH_dom"/>
</dbReference>
<dbReference type="SUPFAM" id="SSF53720">
    <property type="entry name" value="ALDH-like"/>
    <property type="match status" value="1"/>
</dbReference>